<reference evidence="1 2" key="1">
    <citation type="journal article" date="2015" name="Sci. Rep.">
        <title>The power of single molecule real-time sequencing technology in the de novo assembly of a eukaryotic genome.</title>
        <authorList>
            <person name="Sakai H."/>
            <person name="Naito K."/>
            <person name="Ogiso-Tanaka E."/>
            <person name="Takahashi Y."/>
            <person name="Iseki K."/>
            <person name="Muto C."/>
            <person name="Satou K."/>
            <person name="Teruya K."/>
            <person name="Shiroma A."/>
            <person name="Shimoji M."/>
            <person name="Hirano T."/>
            <person name="Itoh T."/>
            <person name="Kaga A."/>
            <person name="Tomooka N."/>
        </authorList>
    </citation>
    <scope>NUCLEOTIDE SEQUENCE [LARGE SCALE GENOMIC DNA]</scope>
    <source>
        <strain evidence="2">cv. Shumari</strain>
    </source>
</reference>
<protein>
    <submittedName>
        <fullName evidence="1">Uncharacterized protein</fullName>
    </submittedName>
</protein>
<gene>
    <name evidence="1" type="primary">Vigan.09G195000</name>
    <name evidence="1" type="ORF">VIGAN_09195000</name>
</gene>
<accession>A0A0S3SZT0</accession>
<evidence type="ECO:0000313" key="1">
    <source>
        <dbReference type="EMBL" id="BAT98304.1"/>
    </source>
</evidence>
<keyword evidence="2" id="KW-1185">Reference proteome</keyword>
<organism evidence="1 2">
    <name type="scientific">Vigna angularis var. angularis</name>
    <dbReference type="NCBI Taxonomy" id="157739"/>
    <lineage>
        <taxon>Eukaryota</taxon>
        <taxon>Viridiplantae</taxon>
        <taxon>Streptophyta</taxon>
        <taxon>Embryophyta</taxon>
        <taxon>Tracheophyta</taxon>
        <taxon>Spermatophyta</taxon>
        <taxon>Magnoliopsida</taxon>
        <taxon>eudicotyledons</taxon>
        <taxon>Gunneridae</taxon>
        <taxon>Pentapetalae</taxon>
        <taxon>rosids</taxon>
        <taxon>fabids</taxon>
        <taxon>Fabales</taxon>
        <taxon>Fabaceae</taxon>
        <taxon>Papilionoideae</taxon>
        <taxon>50 kb inversion clade</taxon>
        <taxon>NPAAA clade</taxon>
        <taxon>indigoferoid/millettioid clade</taxon>
        <taxon>Phaseoleae</taxon>
        <taxon>Vigna</taxon>
    </lineage>
</organism>
<sequence length="69" mass="7773">MRGIISLIDLEAKARVESSFFWPRIDAFSFFFTFSPTSKPNHLTFISPFSVTLHSISPPLPLNCLPSSQ</sequence>
<dbReference type="AlphaFoldDB" id="A0A0S3SZT0"/>
<evidence type="ECO:0000313" key="2">
    <source>
        <dbReference type="Proteomes" id="UP000291084"/>
    </source>
</evidence>
<dbReference type="EMBL" id="AP015042">
    <property type="protein sequence ID" value="BAT98304.1"/>
    <property type="molecule type" value="Genomic_DNA"/>
</dbReference>
<proteinExistence type="predicted"/>
<name>A0A0S3SZT0_PHAAN</name>
<dbReference type="Proteomes" id="UP000291084">
    <property type="component" value="Chromosome 9"/>
</dbReference>